<dbReference type="Proteomes" id="UP000094412">
    <property type="component" value="Unassembled WGS sequence"/>
</dbReference>
<accession>A0A1C2DMS9</accession>
<evidence type="ECO:0000313" key="2">
    <source>
        <dbReference type="Proteomes" id="UP000094412"/>
    </source>
</evidence>
<dbReference type="AlphaFoldDB" id="A0A1C2DMS9"/>
<protein>
    <submittedName>
        <fullName evidence="1">Uncharacterized protein</fullName>
    </submittedName>
</protein>
<comment type="caution">
    <text evidence="1">The sequence shown here is derived from an EMBL/GenBank/DDBJ whole genome shotgun (WGS) entry which is preliminary data.</text>
</comment>
<keyword evidence="2" id="KW-1185">Reference proteome</keyword>
<evidence type="ECO:0000313" key="1">
    <source>
        <dbReference type="EMBL" id="OCX16059.1"/>
    </source>
</evidence>
<gene>
    <name evidence="1" type="ORF">QV13_14330</name>
</gene>
<organism evidence="1 2">
    <name type="scientific">Mesorhizobium hungaricum</name>
    <dbReference type="NCBI Taxonomy" id="1566387"/>
    <lineage>
        <taxon>Bacteria</taxon>
        <taxon>Pseudomonadati</taxon>
        <taxon>Pseudomonadota</taxon>
        <taxon>Alphaproteobacteria</taxon>
        <taxon>Hyphomicrobiales</taxon>
        <taxon>Phyllobacteriaceae</taxon>
        <taxon>Mesorhizobium</taxon>
    </lineage>
</organism>
<name>A0A1C2DMS9_9HYPH</name>
<reference evidence="1 2" key="1">
    <citation type="submission" date="2016-08" db="EMBL/GenBank/DDBJ databases">
        <title>Whole genome sequence of Mesorhizobium sp. strain UASWS1009 isolated from industrial sewage.</title>
        <authorList>
            <person name="Crovadore J."/>
            <person name="Calmin G."/>
            <person name="Chablais R."/>
            <person name="Cochard B."/>
            <person name="Lefort F."/>
        </authorList>
    </citation>
    <scope>NUCLEOTIDE SEQUENCE [LARGE SCALE GENOMIC DNA]</scope>
    <source>
        <strain evidence="1 2">UASWS1009</strain>
    </source>
</reference>
<proteinExistence type="predicted"/>
<sequence>MALMPNVMVRLFATSLTAIPGKLYVDNGPEYTVSIVACQFPDGASTSAIIARLFATVLAVSAMPLEVAVIAAPTGAVVDVVRAKFAAIGFATAE</sequence>
<dbReference type="EMBL" id="MDEO01000033">
    <property type="protein sequence ID" value="OCX16059.1"/>
    <property type="molecule type" value="Genomic_DNA"/>
</dbReference>